<evidence type="ECO:0000313" key="2">
    <source>
        <dbReference type="EMBL" id="KYP71347.1"/>
    </source>
</evidence>
<protein>
    <submittedName>
        <fullName evidence="2">Uncharacterized protein</fullName>
    </submittedName>
</protein>
<proteinExistence type="predicted"/>
<organism evidence="2 3">
    <name type="scientific">Cajanus cajan</name>
    <name type="common">Pigeon pea</name>
    <name type="synonym">Cajanus indicus</name>
    <dbReference type="NCBI Taxonomy" id="3821"/>
    <lineage>
        <taxon>Eukaryota</taxon>
        <taxon>Viridiplantae</taxon>
        <taxon>Streptophyta</taxon>
        <taxon>Embryophyta</taxon>
        <taxon>Tracheophyta</taxon>
        <taxon>Spermatophyta</taxon>
        <taxon>Magnoliopsida</taxon>
        <taxon>eudicotyledons</taxon>
        <taxon>Gunneridae</taxon>
        <taxon>Pentapetalae</taxon>
        <taxon>rosids</taxon>
        <taxon>fabids</taxon>
        <taxon>Fabales</taxon>
        <taxon>Fabaceae</taxon>
        <taxon>Papilionoideae</taxon>
        <taxon>50 kb inversion clade</taxon>
        <taxon>NPAAA clade</taxon>
        <taxon>indigoferoid/millettioid clade</taxon>
        <taxon>Phaseoleae</taxon>
        <taxon>Cajanus</taxon>
    </lineage>
</organism>
<evidence type="ECO:0000256" key="1">
    <source>
        <dbReference type="SAM" id="MobiDB-lite"/>
    </source>
</evidence>
<keyword evidence="3" id="KW-1185">Reference proteome</keyword>
<dbReference type="Proteomes" id="UP000075243">
    <property type="component" value="Chromosome 3"/>
</dbReference>
<reference evidence="2 3" key="1">
    <citation type="journal article" date="2012" name="Nat. Biotechnol.">
        <title>Draft genome sequence of pigeonpea (Cajanus cajan), an orphan legume crop of resource-poor farmers.</title>
        <authorList>
            <person name="Varshney R.K."/>
            <person name="Chen W."/>
            <person name="Li Y."/>
            <person name="Bharti A.K."/>
            <person name="Saxena R.K."/>
            <person name="Schlueter J.A."/>
            <person name="Donoghue M.T."/>
            <person name="Azam S."/>
            <person name="Fan G."/>
            <person name="Whaley A.M."/>
            <person name="Farmer A.D."/>
            <person name="Sheridan J."/>
            <person name="Iwata A."/>
            <person name="Tuteja R."/>
            <person name="Penmetsa R.V."/>
            <person name="Wu W."/>
            <person name="Upadhyaya H.D."/>
            <person name="Yang S.P."/>
            <person name="Shah T."/>
            <person name="Saxena K.B."/>
            <person name="Michael T."/>
            <person name="McCombie W.R."/>
            <person name="Yang B."/>
            <person name="Zhang G."/>
            <person name="Yang H."/>
            <person name="Wang J."/>
            <person name="Spillane C."/>
            <person name="Cook D.R."/>
            <person name="May G.D."/>
            <person name="Xu X."/>
            <person name="Jackson S.A."/>
        </authorList>
    </citation>
    <scope>NUCLEOTIDE SEQUENCE [LARGE SCALE GENOMIC DNA]</scope>
    <source>
        <strain evidence="3">cv. Asha</strain>
    </source>
</reference>
<accession>A0A151TWA3</accession>
<feature type="compositionally biased region" description="Low complexity" evidence="1">
    <location>
        <begin position="177"/>
        <end position="188"/>
    </location>
</feature>
<evidence type="ECO:0000313" key="3">
    <source>
        <dbReference type="Proteomes" id="UP000075243"/>
    </source>
</evidence>
<feature type="compositionally biased region" description="Basic and acidic residues" evidence="1">
    <location>
        <begin position="142"/>
        <end position="175"/>
    </location>
</feature>
<dbReference type="Gramene" id="C.cajan_10306.t">
    <property type="protein sequence ID" value="C.cajan_10306.t.cds1"/>
    <property type="gene ID" value="C.cajan_10306"/>
</dbReference>
<dbReference type="EMBL" id="CM003605">
    <property type="protein sequence ID" value="KYP71347.1"/>
    <property type="molecule type" value="Genomic_DNA"/>
</dbReference>
<name>A0A151TWA3_CAJCA</name>
<dbReference type="AlphaFoldDB" id="A0A151TWA3"/>
<gene>
    <name evidence="2" type="ORF">KK1_010606</name>
</gene>
<feature type="region of interest" description="Disordered" evidence="1">
    <location>
        <begin position="82"/>
        <end position="255"/>
    </location>
</feature>
<sequence length="403" mass="46409">MVSGGEWLRSQNRIQSSEESITVIDRAKSLNRLVNADAYFGSQASECIQGFRVPLNQDGHTKKHFMLVSKTNRESMVRKNPVAWSKTDQNRKEMRSESSYAQKSARSKSIIARREKPPPHQMVMKPTLLDQRSSEIKVNSHQHRDSSVLDNRRTHKTGHLEPQKTRALPQHHELEESSSNSDSSRWNSLQGSASDSEDYSLPDGTQCSPLGRMVDAAYEGSSEESNNSYLDKDDGPSHRFGGFKSNRHHRERNSKETIGKLRRLKNKLGLIFHHHHHHHHHLDDDHGNTHSRAGHRHGMWNYLQNVFHHKDKHGVLTKKDEKTRRGAAVARALPQKNQVGKFHRLVEGVLRHIQHSKKPKPSKLDGVKHRTSQKKLLWWQILRRHRGVKLKNKGRVKVGIKNH</sequence>